<dbReference type="PANTHER" id="PTHR37423">
    <property type="entry name" value="SOLUBLE LYTIC MUREIN TRANSGLYCOSYLASE-RELATED"/>
    <property type="match status" value="1"/>
</dbReference>
<dbReference type="Proteomes" id="UP000316921">
    <property type="component" value="Chromosome"/>
</dbReference>
<dbReference type="Pfam" id="PF13432">
    <property type="entry name" value="TPR_16"/>
    <property type="match status" value="2"/>
</dbReference>
<sequence length="1005" mass="107524">MSLALGALALGLASLGTPAPPDADEDYQYLAGLAQRGLHELVVPEARKFIGEYPSDSRLPQARYRLGDALFALDRFEESLAEFERLDRVTGFDLAFEVDLRRGQCQLELGRPELAIEPLRSVADGGPQYLDRSATFLLAEALLRSGDAERADRRYAEVLEDGGGDLAADAWHGRVWCAFDAGRHADCAERAAEFLRRFESDPRADEVRFLAAESDLERGQAERALAGFLAVRSGDQVDAALRGAGFAAAALDRHDEAAGHFAALLERFPDSRFAAECALHRGIALLRAQRVDQARGALDDPRVPAGAEAEYWRARASAAAADHAAALSHAEAGLRTRPEGEVARRLQVARGDALLALGRNAEAADAFEAGGGGYALYSAAVAHLEDGRAEEALALAQRVAAGGGEEASAAAVLVAEAQLALQRFDQAEQSFAALVQKEGDAAERARLSVRLGWARMGRGDAAAAREAFLVGTRAPEGSDVLPEATFMAARCADELDRGEEAIDGYATFLERWPAAGRRTEALVRLARLVPGEDGERLLESAARDAGELGLRARFDLAERLSDRGELALARGHYAALVGAQIERELRQSSTYGLAWCELNLGEVAAAAARLDALARERDVEPELKSSALELLVWAARSSGDAAATREAYARFAATKPDDARLLAAARLTSAALTEAGATEAALTLLGEANRGLASPEAKAGALVEAAWVRLDAGEVERAEAELAQARKLAPANASLAEASFFVGEARFERGEDEAAAADYALAAPHLPAELAPALLYKWGFAELRRGNSAAAEARFAQLLAQHPDSELVGETLFLVGEARFRDERFEQAIAPLEQVLAEHPRHQVVPKARFRLGVAASRAGRHERAAEVLGELARRNPDFEHLAEADLWRGRSLAALAQTRAARACFDRVIAADDGVLSARARIELGRLDTAAGELDAALSHFLKVAVLYALPEEVAEALFLAGQVLEAQDRADLAKARYVEASEKYPQTAFGVRAAERLAAMGSR</sequence>
<protein>
    <submittedName>
        <fullName evidence="4">Tol-pal system protein YbgF</fullName>
    </submittedName>
</protein>
<dbReference type="Pfam" id="PF13174">
    <property type="entry name" value="TPR_6"/>
    <property type="match status" value="1"/>
</dbReference>
<dbReference type="KEGG" id="pbap:Pla133_10520"/>
<accession>A0A518BGB4</accession>
<evidence type="ECO:0000313" key="4">
    <source>
        <dbReference type="EMBL" id="QDU65986.1"/>
    </source>
</evidence>
<feature type="repeat" description="TPR" evidence="2">
    <location>
        <begin position="809"/>
        <end position="842"/>
    </location>
</feature>
<dbReference type="EMBL" id="CP036287">
    <property type="protein sequence ID" value="QDU65986.1"/>
    <property type="molecule type" value="Genomic_DNA"/>
</dbReference>
<evidence type="ECO:0000256" key="2">
    <source>
        <dbReference type="PROSITE-ProRule" id="PRU00339"/>
    </source>
</evidence>
<dbReference type="RefSeq" id="WP_419192150.1">
    <property type="nucleotide sequence ID" value="NZ_CP036287.1"/>
</dbReference>
<evidence type="ECO:0000256" key="1">
    <source>
        <dbReference type="ARBA" id="ARBA00022729"/>
    </source>
</evidence>
<dbReference type="PROSITE" id="PS50005">
    <property type="entry name" value="TPR"/>
    <property type="match status" value="1"/>
</dbReference>
<dbReference type="Pfam" id="PF13525">
    <property type="entry name" value="YfiO"/>
    <property type="match status" value="1"/>
</dbReference>
<feature type="domain" description="Outer membrane lipoprotein BamD-like" evidence="3">
    <location>
        <begin position="772"/>
        <end position="882"/>
    </location>
</feature>
<dbReference type="InterPro" id="IPR011990">
    <property type="entry name" value="TPR-like_helical_dom_sf"/>
</dbReference>
<keyword evidence="1" id="KW-0732">Signal</keyword>
<proteinExistence type="predicted"/>
<reference evidence="4 5" key="1">
    <citation type="submission" date="2019-02" db="EMBL/GenBank/DDBJ databases">
        <title>Deep-cultivation of Planctomycetes and their phenomic and genomic characterization uncovers novel biology.</title>
        <authorList>
            <person name="Wiegand S."/>
            <person name="Jogler M."/>
            <person name="Boedeker C."/>
            <person name="Pinto D."/>
            <person name="Vollmers J."/>
            <person name="Rivas-Marin E."/>
            <person name="Kohn T."/>
            <person name="Peeters S.H."/>
            <person name="Heuer A."/>
            <person name="Rast P."/>
            <person name="Oberbeckmann S."/>
            <person name="Bunk B."/>
            <person name="Jeske O."/>
            <person name="Meyerdierks A."/>
            <person name="Storesund J.E."/>
            <person name="Kallscheuer N."/>
            <person name="Luecker S."/>
            <person name="Lage O.M."/>
            <person name="Pohl T."/>
            <person name="Merkel B.J."/>
            <person name="Hornburger P."/>
            <person name="Mueller R.-W."/>
            <person name="Bruemmer F."/>
            <person name="Labrenz M."/>
            <person name="Spormann A.M."/>
            <person name="Op den Camp H."/>
            <person name="Overmann J."/>
            <person name="Amann R."/>
            <person name="Jetten M.S.M."/>
            <person name="Mascher T."/>
            <person name="Medema M.H."/>
            <person name="Devos D.P."/>
            <person name="Kaster A.-K."/>
            <person name="Ovreas L."/>
            <person name="Rohde M."/>
            <person name="Galperin M.Y."/>
            <person name="Jogler C."/>
        </authorList>
    </citation>
    <scope>NUCLEOTIDE SEQUENCE [LARGE SCALE GENOMIC DNA]</scope>
    <source>
        <strain evidence="4 5">Pla133</strain>
    </source>
</reference>
<evidence type="ECO:0000259" key="3">
    <source>
        <dbReference type="Pfam" id="PF13525"/>
    </source>
</evidence>
<evidence type="ECO:0000313" key="5">
    <source>
        <dbReference type="Proteomes" id="UP000316921"/>
    </source>
</evidence>
<dbReference type="InterPro" id="IPR039565">
    <property type="entry name" value="BamD-like"/>
</dbReference>
<dbReference type="InterPro" id="IPR019734">
    <property type="entry name" value="TPR_rpt"/>
</dbReference>
<dbReference type="Gene3D" id="1.25.40.10">
    <property type="entry name" value="Tetratricopeptide repeat domain"/>
    <property type="match status" value="6"/>
</dbReference>
<dbReference type="AlphaFoldDB" id="A0A518BGB4"/>
<name>A0A518BGB4_9BACT</name>
<dbReference type="SMART" id="SM00028">
    <property type="entry name" value="TPR"/>
    <property type="match status" value="10"/>
</dbReference>
<gene>
    <name evidence="4" type="ORF">Pla133_10520</name>
</gene>
<dbReference type="SUPFAM" id="SSF48452">
    <property type="entry name" value="TPR-like"/>
    <property type="match status" value="5"/>
</dbReference>
<organism evidence="4 5">
    <name type="scientific">Engelhardtia mirabilis</name>
    <dbReference type="NCBI Taxonomy" id="2528011"/>
    <lineage>
        <taxon>Bacteria</taxon>
        <taxon>Pseudomonadati</taxon>
        <taxon>Planctomycetota</taxon>
        <taxon>Planctomycetia</taxon>
        <taxon>Planctomycetia incertae sedis</taxon>
        <taxon>Engelhardtia</taxon>
    </lineage>
</organism>
<keyword evidence="5" id="KW-1185">Reference proteome</keyword>
<dbReference type="PANTHER" id="PTHR37423:SF2">
    <property type="entry name" value="MEMBRANE-BOUND LYTIC MUREIN TRANSGLYCOSYLASE C"/>
    <property type="match status" value="1"/>
</dbReference>
<keyword evidence="2" id="KW-0802">TPR repeat</keyword>